<evidence type="ECO:0000256" key="2">
    <source>
        <dbReference type="ARBA" id="ARBA00022747"/>
    </source>
</evidence>
<dbReference type="InterPro" id="IPR051212">
    <property type="entry name" value="Type-I_RE_S_subunit"/>
</dbReference>
<dbReference type="PANTHER" id="PTHR43140">
    <property type="entry name" value="TYPE-1 RESTRICTION ENZYME ECOKI SPECIFICITY PROTEIN"/>
    <property type="match status" value="1"/>
</dbReference>
<evidence type="ECO:0000256" key="3">
    <source>
        <dbReference type="ARBA" id="ARBA00023125"/>
    </source>
</evidence>
<comment type="similarity">
    <text evidence="1">Belongs to the type-I restriction system S methylase family.</text>
</comment>
<dbReference type="SUPFAM" id="SSF116734">
    <property type="entry name" value="DNA methylase specificity domain"/>
    <property type="match status" value="2"/>
</dbReference>
<keyword evidence="3" id="KW-0238">DNA-binding</keyword>
<dbReference type="GO" id="GO:0009307">
    <property type="term" value="P:DNA restriction-modification system"/>
    <property type="evidence" value="ECO:0007669"/>
    <property type="project" value="UniProtKB-KW"/>
</dbReference>
<proteinExistence type="inferred from homology"/>
<dbReference type="GO" id="GO:0003677">
    <property type="term" value="F:DNA binding"/>
    <property type="evidence" value="ECO:0007669"/>
    <property type="project" value="UniProtKB-KW"/>
</dbReference>
<keyword evidence="5" id="KW-0255">Endonuclease</keyword>
<feature type="domain" description="Type I restriction modification DNA specificity" evidence="4">
    <location>
        <begin position="7"/>
        <end position="178"/>
    </location>
</feature>
<dbReference type="Gene3D" id="3.90.220.20">
    <property type="entry name" value="DNA methylase specificity domains"/>
    <property type="match status" value="2"/>
</dbReference>
<accession>A0AAE7BX69</accession>
<dbReference type="PANTHER" id="PTHR43140:SF1">
    <property type="entry name" value="TYPE I RESTRICTION ENZYME ECOKI SPECIFICITY SUBUNIT"/>
    <property type="match status" value="1"/>
</dbReference>
<dbReference type="Pfam" id="PF01420">
    <property type="entry name" value="Methylase_S"/>
    <property type="match status" value="2"/>
</dbReference>
<dbReference type="EMBL" id="CP044463">
    <property type="protein sequence ID" value="QIC67617.1"/>
    <property type="molecule type" value="Genomic_DNA"/>
</dbReference>
<dbReference type="REBASE" id="382742">
    <property type="entry name" value="S.Asc231ORF9645P"/>
</dbReference>
<evidence type="ECO:0000256" key="1">
    <source>
        <dbReference type="ARBA" id="ARBA00010923"/>
    </source>
</evidence>
<evidence type="ECO:0000259" key="4">
    <source>
        <dbReference type="Pfam" id="PF01420"/>
    </source>
</evidence>
<keyword evidence="2" id="KW-0680">Restriction system</keyword>
<dbReference type="CDD" id="cd17278">
    <property type="entry name" value="RMtype1_S_LdeBORF1052P-TRD2-CR2"/>
    <property type="match status" value="1"/>
</dbReference>
<dbReference type="InterPro" id="IPR000055">
    <property type="entry name" value="Restrct_endonuc_typeI_TRD"/>
</dbReference>
<protein>
    <submittedName>
        <fullName evidence="5">Type I restriction endonuclease subunit S</fullName>
    </submittedName>
</protein>
<dbReference type="InterPro" id="IPR044946">
    <property type="entry name" value="Restrct_endonuc_typeI_TRD_sf"/>
</dbReference>
<reference evidence="5 6" key="1">
    <citation type="submission" date="2019-09" db="EMBL/GenBank/DDBJ databases">
        <title>Non-baumannii Acinetobacter spp. carrying blaNDM-1 isolated in China.</title>
        <authorList>
            <person name="Cui C."/>
            <person name="Chen C."/>
            <person name="Sun J."/>
            <person name="Liu Y."/>
        </authorList>
    </citation>
    <scope>NUCLEOTIDE SEQUENCE [LARGE SCALE GENOMIC DNA]</scope>
    <source>
        <strain evidence="5 6">HZE23-1</strain>
    </source>
</reference>
<keyword evidence="5" id="KW-0540">Nuclease</keyword>
<dbReference type="RefSeq" id="WP_163171558.1">
    <property type="nucleotide sequence ID" value="NZ_CP044463.1"/>
</dbReference>
<dbReference type="GO" id="GO:0004519">
    <property type="term" value="F:endonuclease activity"/>
    <property type="evidence" value="ECO:0007669"/>
    <property type="project" value="UniProtKB-KW"/>
</dbReference>
<feature type="domain" description="Type I restriction modification DNA specificity" evidence="4">
    <location>
        <begin position="206"/>
        <end position="379"/>
    </location>
</feature>
<dbReference type="AlphaFoldDB" id="A0AAE7BX69"/>
<gene>
    <name evidence="5" type="ORF">FSC10_09655</name>
</gene>
<sequence length="451" mass="50840">MSLDNLPVEWMNVKISDVTVKGEQRKPNDSEEFIYVDIGSINRDLKKIESPQFLLGKDAPSRARKVIKRGDILVSLTRPNLNAVALVGENYDQQIASTGFEVISPMFVESKYLFSLVRTQNFINEISKQEQGALYPAAKSSDVQAYEFPLPPLAEQQEIVRQLDVMLAQVEQIKAHLDAIPAILKKFRQSVLADAVSGKLLEQDVNFTNYKLSEISEFQNGYAFKSNWFTKEGDHQVIKLGNIRDDFLYIENAPSFVEVEVANQFKKFKPNVGDLLISMTGTRFKQDYGYVCQVSEDANLLINQRVGRIIPNKTLVNSSYLLLCLRSDLFRQEFFKGETGGVNQGNVGSKHIEQIELNIPSLEYQNGIVDLTDTLFRSVEHIDASTQSAQKRVNLLTQSILAKAFSGELTAEWREQHQELITGINSAESLLAKIQAEREASKPVKKAKKVK</sequence>
<evidence type="ECO:0000313" key="6">
    <source>
        <dbReference type="Proteomes" id="UP000503505"/>
    </source>
</evidence>
<keyword evidence="5" id="KW-0378">Hydrolase</keyword>
<evidence type="ECO:0000313" key="5">
    <source>
        <dbReference type="EMBL" id="QIC67617.1"/>
    </source>
</evidence>
<dbReference type="Proteomes" id="UP000503505">
    <property type="component" value="Chromosome"/>
</dbReference>
<organism evidence="5 6">
    <name type="scientific">Acinetobacter schindleri</name>
    <dbReference type="NCBI Taxonomy" id="108981"/>
    <lineage>
        <taxon>Bacteria</taxon>
        <taxon>Pseudomonadati</taxon>
        <taxon>Pseudomonadota</taxon>
        <taxon>Gammaproteobacteria</taxon>
        <taxon>Moraxellales</taxon>
        <taxon>Moraxellaceae</taxon>
        <taxon>Acinetobacter</taxon>
    </lineage>
</organism>
<name>A0AAE7BX69_9GAMM</name>